<keyword evidence="1" id="KW-0813">Transport</keyword>
<keyword evidence="4" id="KW-0547">Nucleotide-binding</keyword>
<evidence type="ECO:0000256" key="4">
    <source>
        <dbReference type="ARBA" id="ARBA00022741"/>
    </source>
</evidence>
<evidence type="ECO:0000256" key="3">
    <source>
        <dbReference type="ARBA" id="ARBA00022597"/>
    </source>
</evidence>
<dbReference type="EMBL" id="JACOON010000002">
    <property type="protein sequence ID" value="MBC5647792.1"/>
    <property type="molecule type" value="Genomic_DNA"/>
</dbReference>
<protein>
    <submittedName>
        <fullName evidence="9">Sugar ABC transporter ATP-binding protein</fullName>
    </submittedName>
</protein>
<dbReference type="Proteomes" id="UP000606889">
    <property type="component" value="Unassembled WGS sequence"/>
</dbReference>
<dbReference type="SUPFAM" id="SSF52540">
    <property type="entry name" value="P-loop containing nucleoside triphosphate hydrolases"/>
    <property type="match status" value="2"/>
</dbReference>
<keyword evidence="7" id="KW-0472">Membrane</keyword>
<organism evidence="9 10">
    <name type="scientific">Christensenella tenuis</name>
    <dbReference type="NCBI Taxonomy" id="2763033"/>
    <lineage>
        <taxon>Bacteria</taxon>
        <taxon>Bacillati</taxon>
        <taxon>Bacillota</taxon>
        <taxon>Clostridia</taxon>
        <taxon>Christensenellales</taxon>
        <taxon>Christensenellaceae</taxon>
        <taxon>Christensenella</taxon>
    </lineage>
</organism>
<gene>
    <name evidence="9" type="ORF">H8S18_05545</name>
</gene>
<evidence type="ECO:0000256" key="6">
    <source>
        <dbReference type="ARBA" id="ARBA00022967"/>
    </source>
</evidence>
<dbReference type="RefSeq" id="WP_186857305.1">
    <property type="nucleotide sequence ID" value="NZ_JACOON010000002.1"/>
</dbReference>
<dbReference type="PANTHER" id="PTHR43790">
    <property type="entry name" value="CARBOHYDRATE TRANSPORT ATP-BINDING PROTEIN MG119-RELATED"/>
    <property type="match status" value="1"/>
</dbReference>
<dbReference type="Pfam" id="PF00005">
    <property type="entry name" value="ABC_tran"/>
    <property type="match status" value="2"/>
</dbReference>
<dbReference type="InterPro" id="IPR003593">
    <property type="entry name" value="AAA+_ATPase"/>
</dbReference>
<dbReference type="InterPro" id="IPR027417">
    <property type="entry name" value="P-loop_NTPase"/>
</dbReference>
<dbReference type="InterPro" id="IPR050107">
    <property type="entry name" value="ABC_carbohydrate_import_ATPase"/>
</dbReference>
<accession>A0ABR7EDD0</accession>
<dbReference type="CDD" id="cd03215">
    <property type="entry name" value="ABC_Carb_Monos_II"/>
    <property type="match status" value="1"/>
</dbReference>
<evidence type="ECO:0000256" key="1">
    <source>
        <dbReference type="ARBA" id="ARBA00022448"/>
    </source>
</evidence>
<dbReference type="GO" id="GO:0005524">
    <property type="term" value="F:ATP binding"/>
    <property type="evidence" value="ECO:0007669"/>
    <property type="project" value="UniProtKB-KW"/>
</dbReference>
<name>A0ABR7EDD0_9FIRM</name>
<dbReference type="SMART" id="SM00382">
    <property type="entry name" value="AAA"/>
    <property type="match status" value="2"/>
</dbReference>
<proteinExistence type="predicted"/>
<dbReference type="PROSITE" id="PS50893">
    <property type="entry name" value="ABC_TRANSPORTER_2"/>
    <property type="match status" value="2"/>
</dbReference>
<keyword evidence="2" id="KW-1003">Cell membrane</keyword>
<evidence type="ECO:0000259" key="8">
    <source>
        <dbReference type="PROSITE" id="PS50893"/>
    </source>
</evidence>
<dbReference type="InterPro" id="IPR003439">
    <property type="entry name" value="ABC_transporter-like_ATP-bd"/>
</dbReference>
<evidence type="ECO:0000256" key="7">
    <source>
        <dbReference type="ARBA" id="ARBA00023136"/>
    </source>
</evidence>
<evidence type="ECO:0000313" key="10">
    <source>
        <dbReference type="Proteomes" id="UP000606889"/>
    </source>
</evidence>
<reference evidence="9 10" key="1">
    <citation type="submission" date="2020-08" db="EMBL/GenBank/DDBJ databases">
        <title>Genome public.</title>
        <authorList>
            <person name="Liu C."/>
            <person name="Sun Q."/>
        </authorList>
    </citation>
    <scope>NUCLEOTIDE SEQUENCE [LARGE SCALE GENOMIC DNA]</scope>
    <source>
        <strain evidence="9 10">NSJ-35</strain>
    </source>
</reference>
<keyword evidence="6" id="KW-1278">Translocase</keyword>
<dbReference type="PANTHER" id="PTHR43790:SF3">
    <property type="entry name" value="D-ALLOSE IMPORT ATP-BINDING PROTEIN ALSA-RELATED"/>
    <property type="match status" value="1"/>
</dbReference>
<keyword evidence="3" id="KW-0762">Sugar transport</keyword>
<dbReference type="CDD" id="cd03216">
    <property type="entry name" value="ABC_Carb_Monos_I"/>
    <property type="match status" value="1"/>
</dbReference>
<keyword evidence="10" id="KW-1185">Reference proteome</keyword>
<dbReference type="Gene3D" id="3.40.50.300">
    <property type="entry name" value="P-loop containing nucleotide triphosphate hydrolases"/>
    <property type="match status" value="2"/>
</dbReference>
<keyword evidence="5 9" id="KW-0067">ATP-binding</keyword>
<feature type="domain" description="ABC transporter" evidence="8">
    <location>
        <begin position="6"/>
        <end position="244"/>
    </location>
</feature>
<evidence type="ECO:0000256" key="5">
    <source>
        <dbReference type="ARBA" id="ARBA00022840"/>
    </source>
</evidence>
<feature type="domain" description="ABC transporter" evidence="8">
    <location>
        <begin position="255"/>
        <end position="498"/>
    </location>
</feature>
<sequence>MADSIIRFENISKNFAATAALRDVSFEIERGEVHCLCGENGAGKSTLINICGGVFSPTHGKIFIDGKETEINSITKSEEMGFFIVHQEVPLCANMSIAHNIFLGYKSPDIRKSFFLDEKFMRNETQKMLDLFKLQLKPDQLVETLSIAEQSIIQIAKAIYFKPRIMIMDEPTAALTNDQRKVVFDIIHQLKTNGTTIIYVSHRLEEIIEIGDSITVLRDGQFICTKRVCEVTQDDLVKLMVGREIDMYSTHESQAQDEVLLEVKELTRKGEFENISFQLKKGEILGIAGFIGAGRTEVLMSLFGATKPYHGEIRIHGELIKIKNVETAIKNRIALIPESRRDDAIIPSMSIKDNAQLVTIAHMMKGPFIDKKKTNKCIEQTRKKFSIKANDCNLPIMTLSGGNQQKVVAARWIDNDPEILLCDEPTRGIDVGAKSEIYDIIREVSKDGVGTIVVSSELPELISLCDRIIVMHEGKLTGELHRNEFSEELIMGYATKTNC</sequence>
<evidence type="ECO:0000256" key="2">
    <source>
        <dbReference type="ARBA" id="ARBA00022475"/>
    </source>
</evidence>
<comment type="caution">
    <text evidence="9">The sequence shown here is derived from an EMBL/GenBank/DDBJ whole genome shotgun (WGS) entry which is preliminary data.</text>
</comment>
<evidence type="ECO:0000313" key="9">
    <source>
        <dbReference type="EMBL" id="MBC5647792.1"/>
    </source>
</evidence>